<dbReference type="Gene3D" id="3.80.10.10">
    <property type="entry name" value="Ribonuclease Inhibitor"/>
    <property type="match status" value="1"/>
</dbReference>
<evidence type="ECO:0000256" key="1">
    <source>
        <dbReference type="ARBA" id="ARBA00004123"/>
    </source>
</evidence>
<dbReference type="InterPro" id="IPR044640">
    <property type="entry name" value="RU2A"/>
</dbReference>
<dbReference type="EMBL" id="HBGO01017387">
    <property type="protein sequence ID" value="CAD9338993.1"/>
    <property type="molecule type" value="Transcribed_RNA"/>
</dbReference>
<evidence type="ECO:0000313" key="7">
    <source>
        <dbReference type="EMBL" id="CAD9338993.1"/>
    </source>
</evidence>
<dbReference type="AlphaFoldDB" id="A0A7S1ZH85"/>
<evidence type="ECO:0000256" key="5">
    <source>
        <dbReference type="ARBA" id="ARBA00024196"/>
    </source>
</evidence>
<comment type="subcellular location">
    <subcellularLocation>
        <location evidence="1">Nucleus</location>
    </subcellularLocation>
</comment>
<dbReference type="InterPro" id="IPR032675">
    <property type="entry name" value="LRR_dom_sf"/>
</dbReference>
<sequence>MRLSADVISSSEQRSNPLGEREIVLRGLAIPSIEHLGATRDQFDAIDLSDNSIVRLENFPRLNRLESLYCSSNDVEGADGRNLGANLPQLRNLYLDRNRITSLGVLKELGENCKHLECLSLRGNPITSRQHYRLYAISSIPTLKILDYARVTKAERDRADRLSRSAAGAALESDVRAEARADARRNAKNNGRGGTEDESGGVKTFEPGVGPMGDDGTGAGAGVMAKAFTAAQREAIRKMVENAASPEEIERIEGCVRRGVFPGKEGEEQVPSTPPLTEDGERKRIKAEGGTEAAASKKARTN</sequence>
<accession>A0A7S1ZH85</accession>
<dbReference type="Pfam" id="PF14580">
    <property type="entry name" value="LRR_9"/>
    <property type="match status" value="1"/>
</dbReference>
<protein>
    <recommendedName>
        <fullName evidence="8">U2A'/phosphoprotein 32 family A C-terminal domain-containing protein</fullName>
    </recommendedName>
</protein>
<feature type="region of interest" description="Disordered" evidence="6">
    <location>
        <begin position="260"/>
        <end position="302"/>
    </location>
</feature>
<name>A0A7S1ZH85_TRICV</name>
<dbReference type="SUPFAM" id="SSF52058">
    <property type="entry name" value="L domain-like"/>
    <property type="match status" value="1"/>
</dbReference>
<keyword evidence="4" id="KW-0539">Nucleus</keyword>
<feature type="region of interest" description="Disordered" evidence="6">
    <location>
        <begin position="173"/>
        <end position="217"/>
    </location>
</feature>
<proteinExistence type="inferred from homology"/>
<dbReference type="PANTHER" id="PTHR10552:SF6">
    <property type="entry name" value="U2 SMALL NUCLEAR RIBONUCLEOPROTEIN A"/>
    <property type="match status" value="1"/>
</dbReference>
<dbReference type="GO" id="GO:0030620">
    <property type="term" value="F:U2 snRNA binding"/>
    <property type="evidence" value="ECO:0007669"/>
    <property type="project" value="InterPro"/>
</dbReference>
<dbReference type="PANTHER" id="PTHR10552">
    <property type="entry name" value="U2 SMALL NUCLEAR RIBONUCLEOPROTEIN A"/>
    <property type="match status" value="1"/>
</dbReference>
<comment type="similarity">
    <text evidence="5">Belongs to the U2 small nuclear ribonucleoprotein A family.</text>
</comment>
<gene>
    <name evidence="7" type="ORF">OSIN01602_LOCUS9925</name>
</gene>
<keyword evidence="3" id="KW-0677">Repeat</keyword>
<evidence type="ECO:0000256" key="6">
    <source>
        <dbReference type="SAM" id="MobiDB-lite"/>
    </source>
</evidence>
<dbReference type="InterPro" id="IPR001611">
    <property type="entry name" value="Leu-rich_rpt"/>
</dbReference>
<dbReference type="GO" id="GO:0000398">
    <property type="term" value="P:mRNA splicing, via spliceosome"/>
    <property type="evidence" value="ECO:0007669"/>
    <property type="project" value="InterPro"/>
</dbReference>
<reference evidence="7" key="1">
    <citation type="submission" date="2021-01" db="EMBL/GenBank/DDBJ databases">
        <authorList>
            <person name="Corre E."/>
            <person name="Pelletier E."/>
            <person name="Niang G."/>
            <person name="Scheremetjew M."/>
            <person name="Finn R."/>
            <person name="Kale V."/>
            <person name="Holt S."/>
            <person name="Cochrane G."/>
            <person name="Meng A."/>
            <person name="Brown T."/>
            <person name="Cohen L."/>
        </authorList>
    </citation>
    <scope>NUCLEOTIDE SEQUENCE</scope>
    <source>
        <strain evidence="7">Grunow 1884</strain>
    </source>
</reference>
<organism evidence="7">
    <name type="scientific">Trieres chinensis</name>
    <name type="common">Marine centric diatom</name>
    <name type="synonym">Odontella sinensis</name>
    <dbReference type="NCBI Taxonomy" id="1514140"/>
    <lineage>
        <taxon>Eukaryota</taxon>
        <taxon>Sar</taxon>
        <taxon>Stramenopiles</taxon>
        <taxon>Ochrophyta</taxon>
        <taxon>Bacillariophyta</taxon>
        <taxon>Mediophyceae</taxon>
        <taxon>Biddulphiophycidae</taxon>
        <taxon>Eupodiscales</taxon>
        <taxon>Parodontellaceae</taxon>
        <taxon>Trieres</taxon>
    </lineage>
</organism>
<feature type="compositionally biased region" description="Basic and acidic residues" evidence="6">
    <location>
        <begin position="279"/>
        <end position="289"/>
    </location>
</feature>
<evidence type="ECO:0000256" key="3">
    <source>
        <dbReference type="ARBA" id="ARBA00022737"/>
    </source>
</evidence>
<evidence type="ECO:0000256" key="2">
    <source>
        <dbReference type="ARBA" id="ARBA00022614"/>
    </source>
</evidence>
<evidence type="ECO:0000256" key="4">
    <source>
        <dbReference type="ARBA" id="ARBA00023242"/>
    </source>
</evidence>
<dbReference type="GO" id="GO:0005634">
    <property type="term" value="C:nucleus"/>
    <property type="evidence" value="ECO:0007669"/>
    <property type="project" value="UniProtKB-SubCell"/>
</dbReference>
<dbReference type="PROSITE" id="PS51450">
    <property type="entry name" value="LRR"/>
    <property type="match status" value="1"/>
</dbReference>
<keyword evidence="2" id="KW-0433">Leucine-rich repeat</keyword>
<evidence type="ECO:0008006" key="8">
    <source>
        <dbReference type="Google" id="ProtNLM"/>
    </source>
</evidence>
<feature type="compositionally biased region" description="Basic and acidic residues" evidence="6">
    <location>
        <begin position="173"/>
        <end position="185"/>
    </location>
</feature>